<dbReference type="HOGENOM" id="CLU_1059861_0_0_1"/>
<gene>
    <name evidence="1" type="ORF">PISMIDRAFT_36881</name>
</gene>
<keyword evidence="2" id="KW-1185">Reference proteome</keyword>
<feature type="non-terminal residue" evidence="1">
    <location>
        <position position="240"/>
    </location>
</feature>
<dbReference type="STRING" id="765257.A0A0C9YKZ4"/>
<name>A0A0C9YKZ4_9AGAM</name>
<reference evidence="1 2" key="1">
    <citation type="submission" date="2014-04" db="EMBL/GenBank/DDBJ databases">
        <authorList>
            <consortium name="DOE Joint Genome Institute"/>
            <person name="Kuo A."/>
            <person name="Kohler A."/>
            <person name="Costa M.D."/>
            <person name="Nagy L.G."/>
            <person name="Floudas D."/>
            <person name="Copeland A."/>
            <person name="Barry K.W."/>
            <person name="Cichocki N."/>
            <person name="Veneault-Fourrey C."/>
            <person name="LaButti K."/>
            <person name="Lindquist E.A."/>
            <person name="Lipzen A."/>
            <person name="Lundell T."/>
            <person name="Morin E."/>
            <person name="Murat C."/>
            <person name="Sun H."/>
            <person name="Tunlid A."/>
            <person name="Henrissat B."/>
            <person name="Grigoriev I.V."/>
            <person name="Hibbett D.S."/>
            <person name="Martin F."/>
            <person name="Nordberg H.P."/>
            <person name="Cantor M.N."/>
            <person name="Hua S.X."/>
        </authorList>
    </citation>
    <scope>NUCLEOTIDE SEQUENCE [LARGE SCALE GENOMIC DNA]</scope>
    <source>
        <strain evidence="1 2">441</strain>
    </source>
</reference>
<protein>
    <recommendedName>
        <fullName evidence="3">Helitron helicase-like domain-containing protein</fullName>
    </recommendedName>
</protein>
<proteinExistence type="predicted"/>
<dbReference type="OrthoDB" id="2669322at2759"/>
<feature type="non-terminal residue" evidence="1">
    <location>
        <position position="1"/>
    </location>
</feature>
<reference evidence="2" key="2">
    <citation type="submission" date="2015-01" db="EMBL/GenBank/DDBJ databases">
        <title>Evolutionary Origins and Diversification of the Mycorrhizal Mutualists.</title>
        <authorList>
            <consortium name="DOE Joint Genome Institute"/>
            <consortium name="Mycorrhizal Genomics Consortium"/>
            <person name="Kohler A."/>
            <person name="Kuo A."/>
            <person name="Nagy L.G."/>
            <person name="Floudas D."/>
            <person name="Copeland A."/>
            <person name="Barry K.W."/>
            <person name="Cichocki N."/>
            <person name="Veneault-Fourrey C."/>
            <person name="LaButti K."/>
            <person name="Lindquist E.A."/>
            <person name="Lipzen A."/>
            <person name="Lundell T."/>
            <person name="Morin E."/>
            <person name="Murat C."/>
            <person name="Riley R."/>
            <person name="Ohm R."/>
            <person name="Sun H."/>
            <person name="Tunlid A."/>
            <person name="Henrissat B."/>
            <person name="Grigoriev I.V."/>
            <person name="Hibbett D.S."/>
            <person name="Martin F."/>
        </authorList>
    </citation>
    <scope>NUCLEOTIDE SEQUENCE [LARGE SCALE GENOMIC DNA]</scope>
    <source>
        <strain evidence="2">441</strain>
    </source>
</reference>
<sequence>GRPYAEPVQPHYLGPMNIQCPNCHALHFMAERLSNSSNARPHFGMCCLQGQVSLPPIRRWPPGLQAHFEDPRFREKIHQYNAALAFTSLGINAEPQTVQGSGPMSFHVHGALHHLIGALLPEAEGEPSYAQWEWHNTQLYIYDPQEATERCTHSNPQLDPAIMLSLHTILMENHPYAPLYKQAHDIMREKPPGEHTDMRVCLTLQQGTDGRRYNLPTVEEIAAVVPGDGSEEVRAQRDII</sequence>
<accession>A0A0C9YKZ4</accession>
<evidence type="ECO:0008006" key="3">
    <source>
        <dbReference type="Google" id="ProtNLM"/>
    </source>
</evidence>
<dbReference type="EMBL" id="KN833937">
    <property type="protein sequence ID" value="KIK14474.1"/>
    <property type="molecule type" value="Genomic_DNA"/>
</dbReference>
<dbReference type="Proteomes" id="UP000054018">
    <property type="component" value="Unassembled WGS sequence"/>
</dbReference>
<evidence type="ECO:0000313" key="1">
    <source>
        <dbReference type="EMBL" id="KIK14474.1"/>
    </source>
</evidence>
<evidence type="ECO:0000313" key="2">
    <source>
        <dbReference type="Proteomes" id="UP000054018"/>
    </source>
</evidence>
<dbReference type="PANTHER" id="PTHR45786">
    <property type="entry name" value="DNA BINDING PROTEIN-LIKE"/>
    <property type="match status" value="1"/>
</dbReference>
<dbReference type="PANTHER" id="PTHR45786:SF74">
    <property type="entry name" value="ATP-DEPENDENT DNA HELICASE"/>
    <property type="match status" value="1"/>
</dbReference>
<dbReference type="AlphaFoldDB" id="A0A0C9YKZ4"/>
<organism evidence="1 2">
    <name type="scientific">Pisolithus microcarpus 441</name>
    <dbReference type="NCBI Taxonomy" id="765257"/>
    <lineage>
        <taxon>Eukaryota</taxon>
        <taxon>Fungi</taxon>
        <taxon>Dikarya</taxon>
        <taxon>Basidiomycota</taxon>
        <taxon>Agaricomycotina</taxon>
        <taxon>Agaricomycetes</taxon>
        <taxon>Agaricomycetidae</taxon>
        <taxon>Boletales</taxon>
        <taxon>Sclerodermatineae</taxon>
        <taxon>Pisolithaceae</taxon>
        <taxon>Pisolithus</taxon>
    </lineage>
</organism>